<evidence type="ECO:0000256" key="1">
    <source>
        <dbReference type="SAM" id="MobiDB-lite"/>
    </source>
</evidence>
<proteinExistence type="predicted"/>
<dbReference type="Proteomes" id="UP001188597">
    <property type="component" value="Unassembled WGS sequence"/>
</dbReference>
<evidence type="ECO:0000313" key="4">
    <source>
        <dbReference type="Proteomes" id="UP001188597"/>
    </source>
</evidence>
<evidence type="ECO:0000313" key="3">
    <source>
        <dbReference type="EMBL" id="KAK3022613.1"/>
    </source>
</evidence>
<gene>
    <name evidence="3" type="ORF">RJ639_045764</name>
</gene>
<name>A0AA88WAV2_9ASTE</name>
<keyword evidence="2" id="KW-1133">Transmembrane helix</keyword>
<protein>
    <submittedName>
        <fullName evidence="3">Uncharacterized protein</fullName>
    </submittedName>
</protein>
<keyword evidence="2" id="KW-0472">Membrane</keyword>
<accession>A0AA88WAV2</accession>
<dbReference type="EMBL" id="JAVXUP010000702">
    <property type="protein sequence ID" value="KAK3022613.1"/>
    <property type="molecule type" value="Genomic_DNA"/>
</dbReference>
<dbReference type="AlphaFoldDB" id="A0AA88WAV2"/>
<feature type="region of interest" description="Disordered" evidence="1">
    <location>
        <begin position="158"/>
        <end position="191"/>
    </location>
</feature>
<keyword evidence="2" id="KW-0812">Transmembrane</keyword>
<organism evidence="3 4">
    <name type="scientific">Escallonia herrerae</name>
    <dbReference type="NCBI Taxonomy" id="1293975"/>
    <lineage>
        <taxon>Eukaryota</taxon>
        <taxon>Viridiplantae</taxon>
        <taxon>Streptophyta</taxon>
        <taxon>Embryophyta</taxon>
        <taxon>Tracheophyta</taxon>
        <taxon>Spermatophyta</taxon>
        <taxon>Magnoliopsida</taxon>
        <taxon>eudicotyledons</taxon>
        <taxon>Gunneridae</taxon>
        <taxon>Pentapetalae</taxon>
        <taxon>asterids</taxon>
        <taxon>campanulids</taxon>
        <taxon>Escalloniales</taxon>
        <taxon>Escalloniaceae</taxon>
        <taxon>Escallonia</taxon>
    </lineage>
</organism>
<reference evidence="3" key="1">
    <citation type="submission" date="2022-12" db="EMBL/GenBank/DDBJ databases">
        <title>Draft genome assemblies for two species of Escallonia (Escalloniales).</title>
        <authorList>
            <person name="Chanderbali A."/>
            <person name="Dervinis C."/>
            <person name="Anghel I."/>
            <person name="Soltis D."/>
            <person name="Soltis P."/>
            <person name="Zapata F."/>
        </authorList>
    </citation>
    <scope>NUCLEOTIDE SEQUENCE</scope>
    <source>
        <strain evidence="3">UCBG64.0493</strain>
        <tissue evidence="3">Leaf</tissue>
    </source>
</reference>
<comment type="caution">
    <text evidence="3">The sequence shown here is derived from an EMBL/GenBank/DDBJ whole genome shotgun (WGS) entry which is preliminary data.</text>
</comment>
<evidence type="ECO:0000256" key="2">
    <source>
        <dbReference type="SAM" id="Phobius"/>
    </source>
</evidence>
<sequence>MAHRLVSSKRPTSAATAELWNRRSVLKSWAISLTSLWKGSFLISSSVLFWYFRISLSATVPGLNLWGFFTPPVAGADFLAAFVASCFLGALPPVDFLAVCLRNEWWPLDWSVIDGLELFKCSGTDPGLRRFNISFPHRNVQIGLVPFMLDLKGTTNRQAKSHCPASDTNVARGERRQQQRQRLGMGRGGWGHRTEELPWRDQMTTPSDTIYISKGWLLKKENNDIFQQSGYGEHQQNKHSAVLHGIPFPHEVTKNNERREPPINYSKPHFPHYPTPFSIFAKMSLSPHGALP</sequence>
<keyword evidence="4" id="KW-1185">Reference proteome</keyword>
<feature type="transmembrane region" description="Helical" evidence="2">
    <location>
        <begin position="72"/>
        <end position="91"/>
    </location>
</feature>